<dbReference type="Proteomes" id="UP000499080">
    <property type="component" value="Unassembled WGS sequence"/>
</dbReference>
<sequence length="82" mass="9690">MKIEEDRMSLQRQREPGRPGHLGGVDKILADKEERTRLRADIEEIGESKMFPLQHPRLHTNHCKKIPLQLLEKIYIQKISQH</sequence>
<reference evidence="2 3" key="1">
    <citation type="journal article" date="2019" name="Sci. Rep.">
        <title>Orb-weaving spider Araneus ventricosus genome elucidates the spidroin gene catalogue.</title>
        <authorList>
            <person name="Kono N."/>
            <person name="Nakamura H."/>
            <person name="Ohtoshi R."/>
            <person name="Moran D.A.P."/>
            <person name="Shinohara A."/>
            <person name="Yoshida Y."/>
            <person name="Fujiwara M."/>
            <person name="Mori M."/>
            <person name="Tomita M."/>
            <person name="Arakawa K."/>
        </authorList>
    </citation>
    <scope>NUCLEOTIDE SEQUENCE [LARGE SCALE GENOMIC DNA]</scope>
</reference>
<evidence type="ECO:0000313" key="3">
    <source>
        <dbReference type="Proteomes" id="UP000499080"/>
    </source>
</evidence>
<gene>
    <name evidence="2" type="ORF">AVEN_110126_1</name>
</gene>
<keyword evidence="3" id="KW-1185">Reference proteome</keyword>
<proteinExistence type="predicted"/>
<comment type="caution">
    <text evidence="2">The sequence shown here is derived from an EMBL/GenBank/DDBJ whole genome shotgun (WGS) entry which is preliminary data.</text>
</comment>
<accession>A0A4Y2J252</accession>
<dbReference type="EMBL" id="BGPR01003125">
    <property type="protein sequence ID" value="GBM83995.1"/>
    <property type="molecule type" value="Genomic_DNA"/>
</dbReference>
<evidence type="ECO:0000256" key="1">
    <source>
        <dbReference type="SAM" id="MobiDB-lite"/>
    </source>
</evidence>
<name>A0A4Y2J252_ARAVE</name>
<protein>
    <submittedName>
        <fullName evidence="2">Uncharacterized protein</fullName>
    </submittedName>
</protein>
<feature type="region of interest" description="Disordered" evidence="1">
    <location>
        <begin position="1"/>
        <end position="25"/>
    </location>
</feature>
<evidence type="ECO:0000313" key="2">
    <source>
        <dbReference type="EMBL" id="GBM83995.1"/>
    </source>
</evidence>
<feature type="compositionally biased region" description="Basic and acidic residues" evidence="1">
    <location>
        <begin position="1"/>
        <end position="18"/>
    </location>
</feature>
<dbReference type="AlphaFoldDB" id="A0A4Y2J252"/>
<organism evidence="2 3">
    <name type="scientific">Araneus ventricosus</name>
    <name type="common">Orbweaver spider</name>
    <name type="synonym">Epeira ventricosa</name>
    <dbReference type="NCBI Taxonomy" id="182803"/>
    <lineage>
        <taxon>Eukaryota</taxon>
        <taxon>Metazoa</taxon>
        <taxon>Ecdysozoa</taxon>
        <taxon>Arthropoda</taxon>
        <taxon>Chelicerata</taxon>
        <taxon>Arachnida</taxon>
        <taxon>Araneae</taxon>
        <taxon>Araneomorphae</taxon>
        <taxon>Entelegynae</taxon>
        <taxon>Araneoidea</taxon>
        <taxon>Araneidae</taxon>
        <taxon>Araneus</taxon>
    </lineage>
</organism>